<keyword evidence="10 12" id="KW-0010">Activator</keyword>
<evidence type="ECO:0000313" key="17">
    <source>
        <dbReference type="Proteomes" id="UP000113556"/>
    </source>
</evidence>
<dbReference type="GO" id="GO:0006275">
    <property type="term" value="P:regulation of DNA replication"/>
    <property type="evidence" value="ECO:0007669"/>
    <property type="project" value="UniProtKB-UniRule"/>
</dbReference>
<feature type="region of interest" description="Disordered" evidence="13">
    <location>
        <begin position="201"/>
        <end position="300"/>
    </location>
</feature>
<comment type="similarity">
    <text evidence="12">Belongs to the papillomaviridae E2 protein family.</text>
</comment>
<comment type="PTM">
    <text evidence="12">Sumoylation plays a regulatory role in E2 transcriptional activity.</text>
</comment>
<name>C1ID94_9PAPI</name>
<accession>C1ID94</accession>
<protein>
    <recommendedName>
        <fullName evidence="12">Regulatory protein E2</fullName>
    </recommendedName>
</protein>
<evidence type="ECO:0000313" key="16">
    <source>
        <dbReference type="EMBL" id="ACD67929.1"/>
    </source>
</evidence>
<evidence type="ECO:0000256" key="8">
    <source>
        <dbReference type="ARBA" id="ARBA00023015"/>
    </source>
</evidence>
<dbReference type="Pfam" id="PF00511">
    <property type="entry name" value="PPV_E2_C"/>
    <property type="match status" value="1"/>
</dbReference>
<comment type="subcellular location">
    <subcellularLocation>
        <location evidence="1 12">Host nucleus</location>
    </subcellularLocation>
</comment>
<dbReference type="SUPFAM" id="SSF54957">
    <property type="entry name" value="Viral DNA-binding domain"/>
    <property type="match status" value="1"/>
</dbReference>
<dbReference type="EMBL" id="EU541442">
    <property type="protein sequence ID" value="ACD67929.1"/>
    <property type="molecule type" value="Genomic_DNA"/>
</dbReference>
<reference evidence="16 17" key="1">
    <citation type="journal article" date="2010" name="Virology">
        <title>Three novel papillomaviruses (HPV109, HPV112 and HPV114) and their presence in cutaneous and mucosal samples.</title>
        <authorList>
            <person name="Ekstrom J."/>
            <person name="Forslund O."/>
            <person name="Dillner J."/>
        </authorList>
    </citation>
    <scope>NUCLEOTIDE SEQUENCE [LARGE SCALE GENOMIC DNA]</scope>
</reference>
<dbReference type="Proteomes" id="UP000113556">
    <property type="component" value="Segment"/>
</dbReference>
<evidence type="ECO:0000256" key="9">
    <source>
        <dbReference type="ARBA" id="ARBA00023125"/>
    </source>
</evidence>
<dbReference type="Gene3D" id="1.10.287.30">
    <property type="entry name" value="E2 (early) protein, N terminal domain, subdomain 1"/>
    <property type="match status" value="1"/>
</dbReference>
<keyword evidence="9 12" id="KW-0238">DNA-binding</keyword>
<dbReference type="OrthoDB" id="15886at10239"/>
<keyword evidence="12" id="KW-1017">Isopeptide bond</keyword>
<dbReference type="InterPro" id="IPR033668">
    <property type="entry name" value="Reg_prot_E2"/>
</dbReference>
<dbReference type="GO" id="GO:0006351">
    <property type="term" value="P:DNA-templated transcription"/>
    <property type="evidence" value="ECO:0007669"/>
    <property type="project" value="UniProtKB-UniRule"/>
</dbReference>
<dbReference type="GO" id="GO:0003677">
    <property type="term" value="F:DNA binding"/>
    <property type="evidence" value="ECO:0007669"/>
    <property type="project" value="UniProtKB-UniRule"/>
</dbReference>
<dbReference type="GO" id="GO:0000166">
    <property type="term" value="F:nucleotide binding"/>
    <property type="evidence" value="ECO:0007669"/>
    <property type="project" value="UniProtKB-UniRule"/>
</dbReference>
<keyword evidence="3 12" id="KW-0678">Repressor</keyword>
<evidence type="ECO:0000256" key="1">
    <source>
        <dbReference type="ARBA" id="ARBA00004147"/>
    </source>
</evidence>
<dbReference type="InterPro" id="IPR042503">
    <property type="entry name" value="Regulatory_protein_E2_N_1"/>
</dbReference>
<dbReference type="InterPro" id="IPR000427">
    <property type="entry name" value="Papillomavirus_E2_C"/>
</dbReference>
<dbReference type="HAMAP" id="MF_04001">
    <property type="entry name" value="PPV_E2"/>
    <property type="match status" value="1"/>
</dbReference>
<comment type="PTM">
    <text evidence="12">Phosphorylated.</text>
</comment>
<dbReference type="Pfam" id="PF00508">
    <property type="entry name" value="PPV_E2_N"/>
    <property type="match status" value="1"/>
</dbReference>
<gene>
    <name evidence="12 16" type="primary">E2</name>
</gene>
<comment type="similarity">
    <text evidence="2">Belongs to the papillomaviridae E8^E2C protein family.</text>
</comment>
<organism evidence="16 17">
    <name type="scientific">human papillomavirus 112</name>
    <dbReference type="NCBI Taxonomy" id="915427"/>
    <lineage>
        <taxon>Viruses</taxon>
        <taxon>Monodnaviria</taxon>
        <taxon>Shotokuvirae</taxon>
        <taxon>Cossaviricota</taxon>
        <taxon>Papovaviricetes</taxon>
        <taxon>Zurhausenvirales</taxon>
        <taxon>Papillomaviridae</taxon>
        <taxon>Firstpapillomavirinae</taxon>
        <taxon>Gammapapillomavirus</taxon>
        <taxon>Gammapapillomavirus 8</taxon>
    </lineage>
</organism>
<dbReference type="GO" id="GO:0006260">
    <property type="term" value="P:DNA replication"/>
    <property type="evidence" value="ECO:0007669"/>
    <property type="project" value="UniProtKB-KW"/>
</dbReference>
<dbReference type="RefSeq" id="YP_002756548.1">
    <property type="nucleotide sequence ID" value="NC_012486.1"/>
</dbReference>
<feature type="domain" description="Papillomavirus E2 C-terminal" evidence="15">
    <location>
        <begin position="318"/>
        <end position="389"/>
    </location>
</feature>
<dbReference type="SUPFAM" id="SSF51332">
    <property type="entry name" value="E2 regulatory, transactivation domain"/>
    <property type="match status" value="1"/>
</dbReference>
<evidence type="ECO:0000256" key="3">
    <source>
        <dbReference type="ARBA" id="ARBA00022491"/>
    </source>
</evidence>
<dbReference type="GO" id="GO:0042025">
    <property type="term" value="C:host cell nucleus"/>
    <property type="evidence" value="ECO:0007669"/>
    <property type="project" value="UniProtKB-SubCell"/>
</dbReference>
<dbReference type="GeneID" id="7701321"/>
<feature type="compositionally biased region" description="Low complexity" evidence="13">
    <location>
        <begin position="217"/>
        <end position="228"/>
    </location>
</feature>
<dbReference type="Gene3D" id="3.30.70.330">
    <property type="match status" value="1"/>
</dbReference>
<evidence type="ECO:0000256" key="13">
    <source>
        <dbReference type="SAM" id="MobiDB-lite"/>
    </source>
</evidence>
<keyword evidence="7 12" id="KW-0235">DNA replication</keyword>
<comment type="subunit">
    <text evidence="12">Binds DNA as homodimer. Interacts with protein E1; this interaction greatly increases E1 DNA-binding activity. Interacts with protein L1; this interaction enhances E2-dependent replication and transcription activation. Interacts with protein L2; this interaction inhibits E2 transcriptional activity but not DNA replication function E2. Interacts with protein E7; this interaction inhibits E7 oncogenic activity. Interacts with host TAF1; this interaction modulates E2-dependent transcriptional regulation. Interacts with host BRD4; this interaction mediates E2 transcriptional activation function. Additionally, the interaction with host BRD4 on mitotic chromosomes mediates tethering of the viral genome. Interacts with host TOPBP1; this interaction is required for optimal viral DNA replication.</text>
</comment>
<feature type="compositionally biased region" description="Low complexity" evidence="13">
    <location>
        <begin position="238"/>
        <end position="252"/>
    </location>
</feature>
<evidence type="ECO:0000256" key="11">
    <source>
        <dbReference type="ARBA" id="ARBA00023163"/>
    </source>
</evidence>
<keyword evidence="8 12" id="KW-0805">Transcription regulation</keyword>
<dbReference type="InterPro" id="IPR035975">
    <property type="entry name" value="E2/EBNA1_C_sf"/>
</dbReference>
<evidence type="ECO:0000256" key="10">
    <source>
        <dbReference type="ARBA" id="ARBA00023159"/>
    </source>
</evidence>
<keyword evidence="5 12" id="KW-0597">Phosphoprotein</keyword>
<evidence type="ECO:0000259" key="15">
    <source>
        <dbReference type="Pfam" id="PF00511"/>
    </source>
</evidence>
<evidence type="ECO:0000256" key="4">
    <source>
        <dbReference type="ARBA" id="ARBA00022518"/>
    </source>
</evidence>
<dbReference type="InterPro" id="IPR036050">
    <property type="entry name" value="Regulatory_protein_E2_N"/>
</dbReference>
<evidence type="ECO:0000259" key="14">
    <source>
        <dbReference type="Pfam" id="PF00508"/>
    </source>
</evidence>
<dbReference type="InterPro" id="IPR001866">
    <property type="entry name" value="PPV_E2_N"/>
</dbReference>
<proteinExistence type="inferred from homology"/>
<feature type="region of interest" description="DNA-binding domain" evidence="12">
    <location>
        <begin position="314"/>
        <end position="392"/>
    </location>
</feature>
<evidence type="ECO:0000256" key="7">
    <source>
        <dbReference type="ARBA" id="ARBA00022705"/>
    </source>
</evidence>
<evidence type="ECO:0000256" key="5">
    <source>
        <dbReference type="ARBA" id="ARBA00022553"/>
    </source>
</evidence>
<keyword evidence="11 12" id="KW-0804">Transcription</keyword>
<keyword evidence="4 12" id="KW-0244">Early protein</keyword>
<dbReference type="Gene3D" id="2.170.200.10">
    <property type="entry name" value="Papillomavirus E2 early protein domain"/>
    <property type="match status" value="1"/>
</dbReference>
<dbReference type="GO" id="GO:0003700">
    <property type="term" value="F:DNA-binding transcription factor activity"/>
    <property type="evidence" value="ECO:0007669"/>
    <property type="project" value="UniProtKB-UniRule"/>
</dbReference>
<keyword evidence="12" id="KW-0832">Ubl conjugation</keyword>
<dbReference type="InterPro" id="IPR042504">
    <property type="entry name" value="Regulatory_protein_E2_N_2"/>
</dbReference>
<comment type="caution">
    <text evidence="12">Lacks conserved residue(s) required for the propagation of feature annotation.</text>
</comment>
<dbReference type="KEGG" id="vg:7701321"/>
<dbReference type="GO" id="GO:0039693">
    <property type="term" value="P:viral DNA genome replication"/>
    <property type="evidence" value="ECO:0007669"/>
    <property type="project" value="UniProtKB-UniRule"/>
</dbReference>
<dbReference type="InterPro" id="IPR012677">
    <property type="entry name" value="Nucleotide-bd_a/b_plait_sf"/>
</dbReference>
<feature type="compositionally biased region" description="Polar residues" evidence="13">
    <location>
        <begin position="201"/>
        <end position="216"/>
    </location>
</feature>
<feature type="cross-link" description="Glycyl lysine isopeptide (Lys-Gly) (interchain with G-Cter in SUMO)" evidence="12">
    <location>
        <position position="321"/>
    </location>
</feature>
<evidence type="ECO:0000256" key="12">
    <source>
        <dbReference type="HAMAP-Rule" id="MF_04001"/>
    </source>
</evidence>
<keyword evidence="6 12" id="KW-1048">Host nucleus</keyword>
<keyword evidence="17" id="KW-1185">Reference proteome</keyword>
<sequence>MVETQETLTQRFNALQEEILNIIEEGPTDLQSIIKFWQLSRKENVILYYARKENYTTLGLQPVPALAVSEYKAKEAIQIQLLVTSLSKSAYAAETWTLQDCSAELLNTQPKNCFKKAGYSVDVWFDHDKAKAFPYTNWKYIYYQDASDTWHKVNGKVDANGLYYDEINGDRVYFTLFEADSTKYGLTGEWTVHYENTTIVSSSSSNRRIGQSQKFADSTSSRDSTTPSPKRRRITQEADSATPSTSTDSIATVSLRAGGRRQQRKPTSTVSTRRRTRSPQRSAAPTPSEVGTGHRLPPRQGLGRLQRLQAEAWDPYLLILKGPSNNLKCWRNKVKLQNWFRDSSNVWRWLGPETTQSRMLLAFDSTIQRERFLLHVKLPKNTTFAYGSLDSL</sequence>
<feature type="domain" description="Papillomavirus E2 N-terminal" evidence="14">
    <location>
        <begin position="6"/>
        <end position="202"/>
    </location>
</feature>
<evidence type="ECO:0000256" key="6">
    <source>
        <dbReference type="ARBA" id="ARBA00022562"/>
    </source>
</evidence>
<evidence type="ECO:0000256" key="2">
    <source>
        <dbReference type="ARBA" id="ARBA00007794"/>
    </source>
</evidence>
<comment type="function">
    <text evidence="12">Plays a role in the initiation of viral DNA replication. A dimer of E2 interacts with a dimer of E1 in order to improve specificity of E1 DNA binding activity. Once the complex recognizes and binds DNA at specific sites, the E2 dimer is removed from DNA. E2 also regulates viral transcription through binding to the E2RE response element (5'-ACCNNNNNNGGT-3') present in multiple copies in the regulatory regions of the viral genome. Activates or represses transcription depending on E2RE's position with regards to proximal promoter elements including the TATA-box. Repression occurs by sterically hindering the assembly of the transcription initiation complex.</text>
</comment>